<organism evidence="2 3">
    <name type="scientific">Caballeronia temeraria</name>
    <dbReference type="NCBI Taxonomy" id="1777137"/>
    <lineage>
        <taxon>Bacteria</taxon>
        <taxon>Pseudomonadati</taxon>
        <taxon>Pseudomonadota</taxon>
        <taxon>Betaproteobacteria</taxon>
        <taxon>Burkholderiales</taxon>
        <taxon>Burkholderiaceae</taxon>
        <taxon>Caballeronia</taxon>
    </lineage>
</organism>
<gene>
    <name evidence="2" type="ORF">AWB76_07750</name>
</gene>
<dbReference type="InterPro" id="IPR002347">
    <property type="entry name" value="SDR_fam"/>
</dbReference>
<protein>
    <submittedName>
        <fullName evidence="2">Short-chain dehydrogenase</fullName>
    </submittedName>
</protein>
<evidence type="ECO:0000256" key="1">
    <source>
        <dbReference type="ARBA" id="ARBA00006484"/>
    </source>
</evidence>
<dbReference type="PRINTS" id="PR00080">
    <property type="entry name" value="SDRFAMILY"/>
</dbReference>
<evidence type="ECO:0000313" key="3">
    <source>
        <dbReference type="Proteomes" id="UP000054624"/>
    </source>
</evidence>
<dbReference type="Gene3D" id="3.40.50.720">
    <property type="entry name" value="NAD(P)-binding Rossmann-like Domain"/>
    <property type="match status" value="1"/>
</dbReference>
<keyword evidence="3" id="KW-1185">Reference proteome</keyword>
<dbReference type="CDD" id="cd05233">
    <property type="entry name" value="SDR_c"/>
    <property type="match status" value="1"/>
</dbReference>
<reference evidence="3" key="1">
    <citation type="submission" date="2016-01" db="EMBL/GenBank/DDBJ databases">
        <authorList>
            <person name="Peeters Charlotte."/>
        </authorList>
    </citation>
    <scope>NUCLEOTIDE SEQUENCE [LARGE SCALE GENOMIC DNA]</scope>
</reference>
<sequence>MIADIERRLGHIDILVNNAGTATMIDLDDLTEAEFDRTLAVNLKSAFLCTQAVLPGMRARRWGRVVNLSSAAARGPGLVGIHYNASKV</sequence>
<proteinExistence type="inferred from homology"/>
<dbReference type="Proteomes" id="UP000054624">
    <property type="component" value="Unassembled WGS sequence"/>
</dbReference>
<dbReference type="PRINTS" id="PR00081">
    <property type="entry name" value="GDHRDH"/>
</dbReference>
<dbReference type="PANTHER" id="PTHR42879">
    <property type="entry name" value="3-OXOACYL-(ACYL-CARRIER-PROTEIN) REDUCTASE"/>
    <property type="match status" value="1"/>
</dbReference>
<dbReference type="Pfam" id="PF00106">
    <property type="entry name" value="adh_short"/>
    <property type="match status" value="1"/>
</dbReference>
<name>A0A158DYA3_9BURK</name>
<dbReference type="AlphaFoldDB" id="A0A158DYA3"/>
<dbReference type="PANTHER" id="PTHR42879:SF2">
    <property type="entry name" value="3-OXOACYL-[ACYL-CARRIER-PROTEIN] REDUCTASE FABG"/>
    <property type="match status" value="1"/>
</dbReference>
<accession>A0A158DYA3</accession>
<dbReference type="InterPro" id="IPR036291">
    <property type="entry name" value="NAD(P)-bd_dom_sf"/>
</dbReference>
<evidence type="ECO:0000313" key="2">
    <source>
        <dbReference type="EMBL" id="SAK99592.1"/>
    </source>
</evidence>
<dbReference type="EMBL" id="FCOI02000070">
    <property type="protein sequence ID" value="SAK99592.1"/>
    <property type="molecule type" value="Genomic_DNA"/>
</dbReference>
<dbReference type="STRING" id="1777137.AWB76_07750"/>
<comment type="similarity">
    <text evidence="1">Belongs to the short-chain dehydrogenases/reductases (SDR) family.</text>
</comment>
<dbReference type="SUPFAM" id="SSF51735">
    <property type="entry name" value="NAD(P)-binding Rossmann-fold domains"/>
    <property type="match status" value="1"/>
</dbReference>
<dbReference type="InterPro" id="IPR050259">
    <property type="entry name" value="SDR"/>
</dbReference>